<evidence type="ECO:0000256" key="8">
    <source>
        <dbReference type="ARBA" id="ARBA00037101"/>
    </source>
</evidence>
<feature type="transmembrane region" description="Helical" evidence="12">
    <location>
        <begin position="191"/>
        <end position="208"/>
    </location>
</feature>
<keyword evidence="15" id="KW-1185">Reference proteome</keyword>
<evidence type="ECO:0000313" key="15">
    <source>
        <dbReference type="Proteomes" id="UP000005408"/>
    </source>
</evidence>
<comment type="similarity">
    <text evidence="2">Belongs to the amino acid/polyamine transporter 2 family.</text>
</comment>
<feature type="domain" description="Amino acid transporter transmembrane" evidence="13">
    <location>
        <begin position="68"/>
        <end position="455"/>
    </location>
</feature>
<feature type="transmembrane region" description="Helical" evidence="12">
    <location>
        <begin position="399"/>
        <end position="422"/>
    </location>
</feature>
<evidence type="ECO:0000256" key="2">
    <source>
        <dbReference type="ARBA" id="ARBA00008066"/>
    </source>
</evidence>
<feature type="transmembrane region" description="Helical" evidence="12">
    <location>
        <begin position="217"/>
        <end position="237"/>
    </location>
</feature>
<dbReference type="Pfam" id="PF01490">
    <property type="entry name" value="Aa_trans"/>
    <property type="match status" value="1"/>
</dbReference>
<feature type="transmembrane region" description="Helical" evidence="12">
    <location>
        <begin position="335"/>
        <end position="355"/>
    </location>
</feature>
<keyword evidence="4 12" id="KW-0812">Transmembrane</keyword>
<feature type="transmembrane region" description="Helical" evidence="12">
    <location>
        <begin position="434"/>
        <end position="457"/>
    </location>
</feature>
<dbReference type="OrthoDB" id="28208at2759"/>
<feature type="compositionally biased region" description="Polar residues" evidence="11">
    <location>
        <begin position="23"/>
        <end position="46"/>
    </location>
</feature>
<dbReference type="PANTHER" id="PTHR22950">
    <property type="entry name" value="AMINO ACID TRANSPORTER"/>
    <property type="match status" value="1"/>
</dbReference>
<keyword evidence="5" id="KW-0029">Amino-acid transport</keyword>
<feature type="compositionally biased region" description="Polar residues" evidence="11">
    <location>
        <begin position="1"/>
        <end position="14"/>
    </location>
</feature>
<keyword evidence="6 12" id="KW-1133">Transmembrane helix</keyword>
<evidence type="ECO:0000256" key="12">
    <source>
        <dbReference type="SAM" id="Phobius"/>
    </source>
</evidence>
<organism evidence="14 15">
    <name type="scientific">Magallana gigas</name>
    <name type="common">Pacific oyster</name>
    <name type="synonym">Crassostrea gigas</name>
    <dbReference type="NCBI Taxonomy" id="29159"/>
    <lineage>
        <taxon>Eukaryota</taxon>
        <taxon>Metazoa</taxon>
        <taxon>Spiralia</taxon>
        <taxon>Lophotrochozoa</taxon>
        <taxon>Mollusca</taxon>
        <taxon>Bivalvia</taxon>
        <taxon>Autobranchia</taxon>
        <taxon>Pteriomorphia</taxon>
        <taxon>Ostreida</taxon>
        <taxon>Ostreoidea</taxon>
        <taxon>Ostreidae</taxon>
        <taxon>Magallana</taxon>
    </lineage>
</organism>
<keyword evidence="7 12" id="KW-0472">Membrane</keyword>
<feature type="transmembrane region" description="Helical" evidence="12">
    <location>
        <begin position="97"/>
        <end position="121"/>
    </location>
</feature>
<dbReference type="GO" id="GO:0015179">
    <property type="term" value="F:L-amino acid transmembrane transporter activity"/>
    <property type="evidence" value="ECO:0007669"/>
    <property type="project" value="TreeGrafter"/>
</dbReference>
<dbReference type="InterPro" id="IPR013057">
    <property type="entry name" value="AA_transpt_TM"/>
</dbReference>
<evidence type="ECO:0000256" key="7">
    <source>
        <dbReference type="ARBA" id="ARBA00023136"/>
    </source>
</evidence>
<sequence length="500" mass="54592">MEENSSGAGTQKGENSFILGRSQADNSTQNSLGGAETVSQSEASEMSYASDTKQLVELERRDSVLRGGIPMTAFNFINSIIGSGIIGIPFALKQAGFGMGIFLLIFTAVVNDYSIILLVEAGKLSNTDSYQDMIMVACGRPGFYLLTLLQFLYPLIAMISYNVIIGDTITKIIVRIGKTASLGGTVLGNRQFIIFLSTLMVTLPLSLYRNIAQLSKWAFLSIIFVFFILVTICIRTGEYVKEIPPTEDAWYVANYNIAQAVGIMAFAYMCHHNTFLIHGSLENPTHQRWSLVTHLSIGFSMTLMLILGILGYVSFTGHTQGDLLENYCHDDDLMNVSRFVFALSIMLTYPIECFVTREVIENAFFPSQDPSPTWRHLGVTIGVVILTVVISLTTDCLGIVLTFNGVLIASPLAFIIPPVCVMKLRQEPILSKTNIIPIIIAVFGTLVMVFGTVVALVDLSEGFSCSHGNEMPYCKNDQPSANGTTAFPFSTTTLGTTPIG</sequence>
<proteinExistence type="inferred from homology"/>
<dbReference type="OMA" id="FLFFGSQ"/>
<comment type="function">
    <text evidence="8">Putative sodium-dependent amino acid/proton antiporter.</text>
</comment>
<dbReference type="PANTHER" id="PTHR22950:SF458">
    <property type="entry name" value="SODIUM-COUPLED NEUTRAL AMINO ACID TRANSPORTER 11-RELATED"/>
    <property type="match status" value="1"/>
</dbReference>
<evidence type="ECO:0000313" key="14">
    <source>
        <dbReference type="EnsemblMetazoa" id="G32699.1:cds"/>
    </source>
</evidence>
<keyword evidence="3" id="KW-0813">Transport</keyword>
<evidence type="ECO:0000256" key="10">
    <source>
        <dbReference type="ARBA" id="ARBA00041723"/>
    </source>
</evidence>
<name>A0A8W8MGP3_MAGGI</name>
<evidence type="ECO:0000256" key="9">
    <source>
        <dbReference type="ARBA" id="ARBA00040814"/>
    </source>
</evidence>
<evidence type="ECO:0000256" key="4">
    <source>
        <dbReference type="ARBA" id="ARBA00022692"/>
    </source>
</evidence>
<feature type="transmembrane region" description="Helical" evidence="12">
    <location>
        <begin position="249"/>
        <end position="270"/>
    </location>
</feature>
<feature type="transmembrane region" description="Helical" evidence="12">
    <location>
        <begin position="291"/>
        <end position="315"/>
    </location>
</feature>
<evidence type="ECO:0000256" key="6">
    <source>
        <dbReference type="ARBA" id="ARBA00022989"/>
    </source>
</evidence>
<protein>
    <recommendedName>
        <fullName evidence="9">Putative sodium-coupled neutral amino acid transporter 11</fullName>
    </recommendedName>
    <alternativeName>
        <fullName evidence="10">Solute carrier family 38 member 11</fullName>
    </alternativeName>
</protein>
<comment type="subcellular location">
    <subcellularLocation>
        <location evidence="1">Membrane</location>
        <topology evidence="1">Multi-pass membrane protein</topology>
    </subcellularLocation>
</comment>
<feature type="transmembrane region" description="Helical" evidence="12">
    <location>
        <begin position="376"/>
        <end position="393"/>
    </location>
</feature>
<evidence type="ECO:0000256" key="5">
    <source>
        <dbReference type="ARBA" id="ARBA00022970"/>
    </source>
</evidence>
<evidence type="ECO:0000256" key="3">
    <source>
        <dbReference type="ARBA" id="ARBA00022448"/>
    </source>
</evidence>
<dbReference type="GO" id="GO:0016020">
    <property type="term" value="C:membrane"/>
    <property type="evidence" value="ECO:0007669"/>
    <property type="project" value="UniProtKB-SubCell"/>
</dbReference>
<feature type="region of interest" description="Disordered" evidence="11">
    <location>
        <begin position="1"/>
        <end position="46"/>
    </location>
</feature>
<feature type="transmembrane region" description="Helical" evidence="12">
    <location>
        <begin position="69"/>
        <end position="91"/>
    </location>
</feature>
<evidence type="ECO:0000256" key="11">
    <source>
        <dbReference type="SAM" id="MobiDB-lite"/>
    </source>
</evidence>
<reference evidence="14" key="1">
    <citation type="submission" date="2022-08" db="UniProtKB">
        <authorList>
            <consortium name="EnsemblMetazoa"/>
        </authorList>
    </citation>
    <scope>IDENTIFICATION</scope>
    <source>
        <strain evidence="14">05x7-T-G4-1.051#20</strain>
    </source>
</reference>
<dbReference type="Proteomes" id="UP000005408">
    <property type="component" value="Unassembled WGS sequence"/>
</dbReference>
<dbReference type="AlphaFoldDB" id="A0A8W8MGP3"/>
<feature type="transmembrane region" description="Helical" evidence="12">
    <location>
        <begin position="142"/>
        <end position="164"/>
    </location>
</feature>
<accession>A0A8W8MGP3</accession>
<evidence type="ECO:0000256" key="1">
    <source>
        <dbReference type="ARBA" id="ARBA00004141"/>
    </source>
</evidence>
<evidence type="ECO:0000259" key="13">
    <source>
        <dbReference type="Pfam" id="PF01490"/>
    </source>
</evidence>
<dbReference type="EnsemblMetazoa" id="G32699.1">
    <property type="protein sequence ID" value="G32699.1:cds"/>
    <property type="gene ID" value="G32699"/>
</dbReference>